<keyword evidence="2" id="KW-1185">Reference proteome</keyword>
<organism evidence="1 2">
    <name type="scientific">Bagarius yarrelli</name>
    <name type="common">Goonch</name>
    <name type="synonym">Bagrus yarrelli</name>
    <dbReference type="NCBI Taxonomy" id="175774"/>
    <lineage>
        <taxon>Eukaryota</taxon>
        <taxon>Metazoa</taxon>
        <taxon>Chordata</taxon>
        <taxon>Craniata</taxon>
        <taxon>Vertebrata</taxon>
        <taxon>Euteleostomi</taxon>
        <taxon>Actinopterygii</taxon>
        <taxon>Neopterygii</taxon>
        <taxon>Teleostei</taxon>
        <taxon>Ostariophysi</taxon>
        <taxon>Siluriformes</taxon>
        <taxon>Sisoridae</taxon>
        <taxon>Sisorinae</taxon>
        <taxon>Bagarius</taxon>
    </lineage>
</organism>
<protein>
    <submittedName>
        <fullName evidence="1">Uncharacterized protein</fullName>
    </submittedName>
</protein>
<gene>
    <name evidence="1" type="ORF">Baya_7825</name>
</gene>
<accession>A0A556U2Y7</accession>
<comment type="caution">
    <text evidence="1">The sequence shown here is derived from an EMBL/GenBank/DDBJ whole genome shotgun (WGS) entry which is preliminary data.</text>
</comment>
<dbReference type="Proteomes" id="UP000319801">
    <property type="component" value="Unassembled WGS sequence"/>
</dbReference>
<proteinExistence type="predicted"/>
<sequence length="117" mass="12555">MVLVVKSDDQHGTSSVMERNENVGKSKLLQVIISCSRPVQAALLGATRHDNVVTAVALPSENASPTHLSPPFYKESSARKHNPNFFRAGVPPTNDAKLATRPSLLICLGSPLKVLKS</sequence>
<reference evidence="1 2" key="1">
    <citation type="journal article" date="2019" name="Genome Biol. Evol.">
        <title>Whole-Genome Sequencing of the Giant Devil Catfish, Bagarius yarrelli.</title>
        <authorList>
            <person name="Jiang W."/>
            <person name="Lv Y."/>
            <person name="Cheng L."/>
            <person name="Yang K."/>
            <person name="Chao B."/>
            <person name="Wang X."/>
            <person name="Li Y."/>
            <person name="Pan X."/>
            <person name="You X."/>
            <person name="Zhang Y."/>
            <person name="Yang J."/>
            <person name="Li J."/>
            <person name="Zhang X."/>
            <person name="Liu S."/>
            <person name="Sun C."/>
            <person name="Yang J."/>
            <person name="Shi Q."/>
        </authorList>
    </citation>
    <scope>NUCLEOTIDE SEQUENCE [LARGE SCALE GENOMIC DNA]</scope>
    <source>
        <strain evidence="1">JWS20170419001</strain>
        <tissue evidence="1">Muscle</tissue>
    </source>
</reference>
<name>A0A556U2Y7_BAGYA</name>
<dbReference type="EMBL" id="VCAZ01000042">
    <property type="protein sequence ID" value="TSM20238.1"/>
    <property type="molecule type" value="Genomic_DNA"/>
</dbReference>
<evidence type="ECO:0000313" key="2">
    <source>
        <dbReference type="Proteomes" id="UP000319801"/>
    </source>
</evidence>
<dbReference type="AlphaFoldDB" id="A0A556U2Y7"/>
<evidence type="ECO:0000313" key="1">
    <source>
        <dbReference type="EMBL" id="TSM20238.1"/>
    </source>
</evidence>